<reference evidence="1 2" key="1">
    <citation type="submission" date="2009-09" db="EMBL/GenBank/DDBJ databases">
        <authorList>
            <person name="Qin X."/>
            <person name="Bachman B."/>
            <person name="Battles P."/>
            <person name="Bell A."/>
            <person name="Bess C."/>
            <person name="Bickham C."/>
            <person name="Chaboub L."/>
            <person name="Chen D."/>
            <person name="Coyle M."/>
            <person name="Deiros D.R."/>
            <person name="Dinh H."/>
            <person name="Forbes L."/>
            <person name="Fowler G."/>
            <person name="Francisco L."/>
            <person name="Fu Q."/>
            <person name="Gubbala S."/>
            <person name="Hale W."/>
            <person name="Han Y."/>
            <person name="Hemphill L."/>
            <person name="Highlander S.K."/>
            <person name="Hirani K."/>
            <person name="Hogues M."/>
            <person name="Jackson L."/>
            <person name="Jakkamsetti A."/>
            <person name="Javaid M."/>
            <person name="Jiang H."/>
            <person name="Korchina V."/>
            <person name="Kovar C."/>
            <person name="Lara F."/>
            <person name="Lee S."/>
            <person name="Mata R."/>
            <person name="Mathew T."/>
            <person name="Moen C."/>
            <person name="Morales K."/>
            <person name="Munidasa M."/>
            <person name="Nazareth L."/>
            <person name="Ngo R."/>
            <person name="Nguyen L."/>
            <person name="Okwuonu G."/>
            <person name="Ongeri F."/>
            <person name="Patil S."/>
            <person name="Petrosino J."/>
            <person name="Pham C."/>
            <person name="Pham P."/>
            <person name="Pu L.-L."/>
            <person name="Puazo M."/>
            <person name="Raj R."/>
            <person name="Reid J."/>
            <person name="Rouhana J."/>
            <person name="Saada N."/>
            <person name="Shang Y."/>
            <person name="Simmons D."/>
            <person name="Thornton R."/>
            <person name="Warren J."/>
            <person name="Weissenberger G."/>
            <person name="Zhang J."/>
            <person name="Zhang L."/>
            <person name="Zhou C."/>
            <person name="Zhu D."/>
            <person name="Muzny D."/>
            <person name="Worley K."/>
            <person name="Gibbs R."/>
        </authorList>
    </citation>
    <scope>NUCLEOTIDE SEQUENCE [LARGE SCALE GENOMIC DNA]</scope>
    <source>
        <strain evidence="1 2">DSM 13335</strain>
    </source>
</reference>
<sequence>MGDFSTMHQKIKKINKHAAVNVHLYGDVLEVTDYKPRKQRIKPLSKDNYVDLATGEVKDYHRNSQRIQSTENLRKTFKNLRRLIIGNFQAGDI</sequence>
<dbReference type="HOGENOM" id="CLU_2395979_0_0_9"/>
<keyword evidence="2" id="KW-1185">Reference proteome</keyword>
<dbReference type="PATRIC" id="fig|525328.13.peg.632"/>
<dbReference type="Proteomes" id="UP000004115">
    <property type="component" value="Unassembled WGS sequence"/>
</dbReference>
<dbReference type="EMBL" id="ACLN01000004">
    <property type="protein sequence ID" value="EEW52153.1"/>
    <property type="molecule type" value="Genomic_DNA"/>
</dbReference>
<dbReference type="AlphaFoldDB" id="C8PBK4"/>
<protein>
    <submittedName>
        <fullName evidence="1">Uncharacterized protein</fullName>
    </submittedName>
</protein>
<evidence type="ECO:0000313" key="1">
    <source>
        <dbReference type="EMBL" id="EEW52153.1"/>
    </source>
</evidence>
<organism evidence="1 2">
    <name type="scientific">Lactobacillus iners DSM 13335</name>
    <dbReference type="NCBI Taxonomy" id="525328"/>
    <lineage>
        <taxon>Bacteria</taxon>
        <taxon>Bacillati</taxon>
        <taxon>Bacillota</taxon>
        <taxon>Bacilli</taxon>
        <taxon>Lactobacillales</taxon>
        <taxon>Lactobacillaceae</taxon>
        <taxon>Lactobacillus</taxon>
    </lineage>
</organism>
<accession>C8PBK4</accession>
<evidence type="ECO:0000313" key="2">
    <source>
        <dbReference type="Proteomes" id="UP000004115"/>
    </source>
</evidence>
<proteinExistence type="predicted"/>
<comment type="caution">
    <text evidence="1">The sequence shown here is derived from an EMBL/GenBank/DDBJ whole genome shotgun (WGS) entry which is preliminary data.</text>
</comment>
<name>C8PBK4_9LACO</name>
<gene>
    <name evidence="1" type="ORF">HMPREF0520_0474</name>
</gene>